<evidence type="ECO:0000313" key="2">
    <source>
        <dbReference type="EMBL" id="PST83118.1"/>
    </source>
</evidence>
<evidence type="ECO:0000313" key="3">
    <source>
        <dbReference type="Proteomes" id="UP000240912"/>
    </source>
</evidence>
<dbReference type="AlphaFoldDB" id="A0A2T3HKY2"/>
<dbReference type="EMBL" id="PYLS01000005">
    <property type="protein sequence ID" value="PST83118.1"/>
    <property type="molecule type" value="Genomic_DNA"/>
</dbReference>
<sequence>MTTMNKLFILTLFISSSLLQGLIGRAQTQAVYQAGSATVSLEPGPADFSLALAGYGFPRGGRFSIDWKAASLPLSKFKSGKTGKRWKAVALANHFPTGTISVTAYKNRLLALTANDELYRLDAGNLKGEWIRFAAFNGSGYDVHLQSITIHSATLYGLSKDGKVYRAGHQSSADLSARALAISQGKSAIVMVGTDLCGFNHDFINSIKQEAYRRHGLNPEALLINASHTHFAPATQDWTTWGSHQLPDTNYLNGVVRPAILKAIALALKNRKPAWLSFGRGKTDIGHNRTLPGSDAPYDNDLDVLQVERTGDHSKSLVFLTGCHPVFKNEGAEGFTLSANYPGITRALLQQEAGIGDALFLQGCGGDINPVSTDHVKTGTDLAANVRSILRQPMQQISGGINFHVDSVQFPVKPWSREQIAAFRKENDNGRGDVTAEKNVRWSDLMTRLDQQGRMPRTMPVYMQTLNIGNWKLVGISRETVTSYSLAVKQLWPGKLVSVAGYCNDVSSYLPTSRHISAGVYEGNDSFFWYGQPSVFPLNVFETIIKQIKANNH</sequence>
<keyword evidence="3" id="KW-1185">Reference proteome</keyword>
<evidence type="ECO:0000256" key="1">
    <source>
        <dbReference type="SAM" id="SignalP"/>
    </source>
</evidence>
<reference evidence="2 3" key="1">
    <citation type="submission" date="2018-03" db="EMBL/GenBank/DDBJ databases">
        <authorList>
            <person name="Keele B.F."/>
        </authorList>
    </citation>
    <scope>NUCLEOTIDE SEQUENCE [LARGE SCALE GENOMIC DNA]</scope>
    <source>
        <strain evidence="2 3">YL28-9</strain>
    </source>
</reference>
<proteinExistence type="predicted"/>
<comment type="caution">
    <text evidence="2">The sequence shown here is derived from an EMBL/GenBank/DDBJ whole genome shotgun (WGS) entry which is preliminary data.</text>
</comment>
<keyword evidence="1" id="KW-0732">Signal</keyword>
<dbReference type="Proteomes" id="UP000240912">
    <property type="component" value="Unassembled WGS sequence"/>
</dbReference>
<accession>A0A2T3HKY2</accession>
<evidence type="ECO:0008006" key="4">
    <source>
        <dbReference type="Google" id="ProtNLM"/>
    </source>
</evidence>
<feature type="signal peptide" evidence="1">
    <location>
        <begin position="1"/>
        <end position="21"/>
    </location>
</feature>
<gene>
    <name evidence="2" type="ORF">C7T94_10945</name>
</gene>
<name>A0A2T3HKY2_9SPHI</name>
<feature type="chain" id="PRO_5015554641" description="Neutral/alkaline non-lysosomal ceramidase N-terminal domain-containing protein" evidence="1">
    <location>
        <begin position="22"/>
        <end position="553"/>
    </location>
</feature>
<organism evidence="2 3">
    <name type="scientific">Pedobacter yulinensis</name>
    <dbReference type="NCBI Taxonomy" id="2126353"/>
    <lineage>
        <taxon>Bacteria</taxon>
        <taxon>Pseudomonadati</taxon>
        <taxon>Bacteroidota</taxon>
        <taxon>Sphingobacteriia</taxon>
        <taxon>Sphingobacteriales</taxon>
        <taxon>Sphingobacteriaceae</taxon>
        <taxon>Pedobacter</taxon>
    </lineage>
</organism>
<dbReference type="OrthoDB" id="2579961at2"/>
<protein>
    <recommendedName>
        <fullName evidence="4">Neutral/alkaline non-lysosomal ceramidase N-terminal domain-containing protein</fullName>
    </recommendedName>
</protein>